<dbReference type="Gene3D" id="1.10.10.60">
    <property type="entry name" value="Homeodomain-like"/>
    <property type="match status" value="1"/>
</dbReference>
<organism evidence="3 4">
    <name type="scientific">Gracilibacillus caseinilyticus</name>
    <dbReference type="NCBI Taxonomy" id="2932256"/>
    <lineage>
        <taxon>Bacteria</taxon>
        <taxon>Bacillati</taxon>
        <taxon>Bacillota</taxon>
        <taxon>Bacilli</taxon>
        <taxon>Bacillales</taxon>
        <taxon>Bacillaceae</taxon>
        <taxon>Gracilibacillus</taxon>
    </lineage>
</organism>
<keyword evidence="1" id="KW-0238">DNA-binding</keyword>
<dbReference type="SMART" id="SM00342">
    <property type="entry name" value="HTH_ARAC"/>
    <property type="match status" value="1"/>
</dbReference>
<evidence type="ECO:0000256" key="1">
    <source>
        <dbReference type="ARBA" id="ARBA00023125"/>
    </source>
</evidence>
<evidence type="ECO:0000313" key="4">
    <source>
        <dbReference type="Proteomes" id="UP000831782"/>
    </source>
</evidence>
<dbReference type="PANTHER" id="PTHR43280:SF2">
    <property type="entry name" value="HTH-TYPE TRANSCRIPTIONAL REGULATOR EXSA"/>
    <property type="match status" value="1"/>
</dbReference>
<dbReference type="RefSeq" id="WP_244714946.1">
    <property type="nucleotide sequence ID" value="NZ_CP095072.1"/>
</dbReference>
<protein>
    <submittedName>
        <fullName evidence="3">AraC family transcriptional regulator</fullName>
    </submittedName>
</protein>
<keyword evidence="4" id="KW-1185">Reference proteome</keyword>
<dbReference type="InterPro" id="IPR018060">
    <property type="entry name" value="HTH_AraC"/>
</dbReference>
<reference evidence="3 4" key="1">
    <citation type="submission" date="2022-04" db="EMBL/GenBank/DDBJ databases">
        <title>Gracilibacillus sp. isolated from saltern.</title>
        <authorList>
            <person name="Won M."/>
            <person name="Lee C.-M."/>
            <person name="Woen H.-Y."/>
            <person name="Kwon S.-W."/>
        </authorList>
    </citation>
    <scope>NUCLEOTIDE SEQUENCE [LARGE SCALE GENOMIC DNA]</scope>
    <source>
        <strain evidence="3 4">SSWR10-1</strain>
    </source>
</reference>
<name>A0ABY4EWT0_9BACI</name>
<proteinExistence type="predicted"/>
<dbReference type="EMBL" id="CP095072">
    <property type="protein sequence ID" value="UOQ46631.1"/>
    <property type="molecule type" value="Genomic_DNA"/>
</dbReference>
<dbReference type="Proteomes" id="UP000831782">
    <property type="component" value="Chromosome"/>
</dbReference>
<dbReference type="PANTHER" id="PTHR43280">
    <property type="entry name" value="ARAC-FAMILY TRANSCRIPTIONAL REGULATOR"/>
    <property type="match status" value="1"/>
</dbReference>
<evidence type="ECO:0000313" key="3">
    <source>
        <dbReference type="EMBL" id="UOQ46631.1"/>
    </source>
</evidence>
<evidence type="ECO:0000259" key="2">
    <source>
        <dbReference type="PROSITE" id="PS01124"/>
    </source>
</evidence>
<dbReference type="PROSITE" id="PS01124">
    <property type="entry name" value="HTH_ARAC_FAMILY_2"/>
    <property type="match status" value="1"/>
</dbReference>
<accession>A0ABY4EWT0</accession>
<sequence length="268" mass="31396">MEYSTKPYMQPHFYYDSKNYQERLKVYKGIAFLYYQFTLDNDAEHLAAVPDGCLDVLVALNQRKPSMLVYGSLLLSKFVPMQAGISYFGVRLPPGCGIDMRHVKMKEYVENVMDLAVILPNGAEVAERMLDKSLFDERITIFEKYIGEVITSQHSSEPLTDYLLQEIIRYHGGKSIRQLAQDTQYSERYIRNKVMDRLGISPKGFSKIVRFQHALMMLKQGYEMEDIVFENHYYDQAHLIHEFEDFAYITPKDYLSYLQQNRKRNAAK</sequence>
<dbReference type="Pfam" id="PF12833">
    <property type="entry name" value="HTH_18"/>
    <property type="match status" value="1"/>
</dbReference>
<feature type="domain" description="HTH araC/xylS-type" evidence="2">
    <location>
        <begin position="157"/>
        <end position="257"/>
    </location>
</feature>
<gene>
    <name evidence="3" type="ORF">MUN88_10980</name>
</gene>